<feature type="chain" id="PRO_5026262395" description="DUF2927 domain-containing protein" evidence="1">
    <location>
        <begin position="19"/>
        <end position="283"/>
    </location>
</feature>
<accession>A0A6G4R237</accession>
<keyword evidence="1" id="KW-0732">Signal</keyword>
<comment type="caution">
    <text evidence="2">The sequence shown here is derived from an EMBL/GenBank/DDBJ whole genome shotgun (WGS) entry which is preliminary data.</text>
</comment>
<evidence type="ECO:0000313" key="2">
    <source>
        <dbReference type="EMBL" id="NGM51787.1"/>
    </source>
</evidence>
<feature type="signal peptide" evidence="1">
    <location>
        <begin position="1"/>
        <end position="18"/>
    </location>
</feature>
<proteinExistence type="predicted"/>
<sequence>MSVSVLAALMLALSVAQGAAQPPAVDEVEVSPQGVDPYPGFVRRATPLTPAGKVMMWAGPLCPYVAGGRTEENRYLHDRISQMARDAGVRMAAKGCQPNLTVVLADEPEKLVRKARAAGKFWVDRERPLSFERYATTDRPVRVWTNFAEVDVMRGAVSADGLGNDLLMFTTSSAGSRVRTSVVGVIQDQFVVVDRRRMGGRKLGGLADYVALAGVASARADRDYEGFNTVLNLFTEEGRTDASPMDRAYLRGLQTVKPDSPGGSQIGQVVTAMRAERDGRAKP</sequence>
<gene>
    <name evidence="2" type="ORF">G5B46_19410</name>
</gene>
<reference evidence="2" key="1">
    <citation type="submission" date="2020-02" db="EMBL/GenBank/DDBJ databases">
        <authorList>
            <person name="Gao J."/>
            <person name="Sun J."/>
        </authorList>
    </citation>
    <scope>NUCLEOTIDE SEQUENCE</scope>
    <source>
        <strain evidence="2">602-2</strain>
    </source>
</reference>
<dbReference type="AlphaFoldDB" id="A0A6G4R237"/>
<protein>
    <recommendedName>
        <fullName evidence="3">DUF2927 domain-containing protein</fullName>
    </recommendedName>
</protein>
<dbReference type="RefSeq" id="WP_165261589.1">
    <property type="nucleotide sequence ID" value="NZ_JAAKGT010000011.1"/>
</dbReference>
<dbReference type="EMBL" id="JAAKGT010000011">
    <property type="protein sequence ID" value="NGM51787.1"/>
    <property type="molecule type" value="Genomic_DNA"/>
</dbReference>
<evidence type="ECO:0008006" key="3">
    <source>
        <dbReference type="Google" id="ProtNLM"/>
    </source>
</evidence>
<evidence type="ECO:0000256" key="1">
    <source>
        <dbReference type="SAM" id="SignalP"/>
    </source>
</evidence>
<name>A0A6G4R237_9CAUL</name>
<organism evidence="2">
    <name type="scientific">Caulobacter sp. 602-2</name>
    <dbReference type="NCBI Taxonomy" id="2710887"/>
    <lineage>
        <taxon>Bacteria</taxon>
        <taxon>Pseudomonadati</taxon>
        <taxon>Pseudomonadota</taxon>
        <taxon>Alphaproteobacteria</taxon>
        <taxon>Caulobacterales</taxon>
        <taxon>Caulobacteraceae</taxon>
        <taxon>Caulobacter</taxon>
    </lineage>
</organism>